<dbReference type="InterPro" id="IPR050364">
    <property type="entry name" value="Cytochrome_P450_fung"/>
</dbReference>
<evidence type="ECO:0000256" key="6">
    <source>
        <dbReference type="ARBA" id="ARBA00023002"/>
    </source>
</evidence>
<keyword evidence="10" id="KW-1185">Reference proteome</keyword>
<evidence type="ECO:0000256" key="2">
    <source>
        <dbReference type="ARBA" id="ARBA00005179"/>
    </source>
</evidence>
<evidence type="ECO:0008006" key="11">
    <source>
        <dbReference type="Google" id="ProtNLM"/>
    </source>
</evidence>
<accession>A0ABR2ZVQ6</accession>
<keyword evidence="5" id="KW-0479">Metal-binding</keyword>
<dbReference type="PRINTS" id="PR00463">
    <property type="entry name" value="EP450I"/>
</dbReference>
<dbReference type="PANTHER" id="PTHR46300">
    <property type="entry name" value="P450, PUTATIVE (EUROFUNG)-RELATED-RELATED"/>
    <property type="match status" value="1"/>
</dbReference>
<comment type="pathway">
    <text evidence="2">Secondary metabolite biosynthesis.</text>
</comment>
<dbReference type="EMBL" id="JBBXMP010000055">
    <property type="protein sequence ID" value="KAL0064863.1"/>
    <property type="molecule type" value="Genomic_DNA"/>
</dbReference>
<dbReference type="InterPro" id="IPR002401">
    <property type="entry name" value="Cyt_P450_E_grp-I"/>
</dbReference>
<keyword evidence="7" id="KW-0408">Iron</keyword>
<name>A0ABR2ZVQ6_9AGAR</name>
<sequence length="233" mass="25868">FAQHLRRFAAATILKVTYGADVTSVDDMFIQLAERAGTLTVESGTPAATLVDFFPFMRHIPSWAPLAGFKRKAAVTKEAVDRMMNVPYEMVKQQLESGNAPPCLTSRLLERCITNSQTGSLSSEDEEDIKGVAGSMFAAAEDTTICGLTTFILAMVLHPKVYNKVQEEMDRVIGKDAIPSYNDRESLPYFECVLKEILRWNPPAPLGMPHRVMEHDVYRGYHIPQGSTVVANI</sequence>
<dbReference type="PANTHER" id="PTHR46300:SF7">
    <property type="entry name" value="P450, PUTATIVE (EUROFUNG)-RELATED"/>
    <property type="match status" value="1"/>
</dbReference>
<comment type="similarity">
    <text evidence="3">Belongs to the cytochrome P450 family.</text>
</comment>
<evidence type="ECO:0000313" key="9">
    <source>
        <dbReference type="EMBL" id="KAL0064863.1"/>
    </source>
</evidence>
<evidence type="ECO:0000256" key="3">
    <source>
        <dbReference type="ARBA" id="ARBA00010617"/>
    </source>
</evidence>
<evidence type="ECO:0000256" key="7">
    <source>
        <dbReference type="ARBA" id="ARBA00023004"/>
    </source>
</evidence>
<dbReference type="Pfam" id="PF00067">
    <property type="entry name" value="p450"/>
    <property type="match status" value="1"/>
</dbReference>
<keyword evidence="8" id="KW-0503">Monooxygenase</keyword>
<evidence type="ECO:0000256" key="1">
    <source>
        <dbReference type="ARBA" id="ARBA00001971"/>
    </source>
</evidence>
<evidence type="ECO:0000256" key="5">
    <source>
        <dbReference type="ARBA" id="ARBA00022723"/>
    </source>
</evidence>
<comment type="cofactor">
    <cofactor evidence="1">
        <name>heme</name>
        <dbReference type="ChEBI" id="CHEBI:30413"/>
    </cofactor>
</comment>
<dbReference type="Proteomes" id="UP001437256">
    <property type="component" value="Unassembled WGS sequence"/>
</dbReference>
<keyword evidence="6" id="KW-0560">Oxidoreductase</keyword>
<dbReference type="InterPro" id="IPR036396">
    <property type="entry name" value="Cyt_P450_sf"/>
</dbReference>
<protein>
    <recommendedName>
        <fullName evidence="11">Cytochrome P450</fullName>
    </recommendedName>
</protein>
<feature type="non-terminal residue" evidence="9">
    <location>
        <position position="1"/>
    </location>
</feature>
<dbReference type="Gene3D" id="1.10.630.10">
    <property type="entry name" value="Cytochrome P450"/>
    <property type="match status" value="1"/>
</dbReference>
<organism evidence="9 10">
    <name type="scientific">Marasmius tenuissimus</name>
    <dbReference type="NCBI Taxonomy" id="585030"/>
    <lineage>
        <taxon>Eukaryota</taxon>
        <taxon>Fungi</taxon>
        <taxon>Dikarya</taxon>
        <taxon>Basidiomycota</taxon>
        <taxon>Agaricomycotina</taxon>
        <taxon>Agaricomycetes</taxon>
        <taxon>Agaricomycetidae</taxon>
        <taxon>Agaricales</taxon>
        <taxon>Marasmiineae</taxon>
        <taxon>Marasmiaceae</taxon>
        <taxon>Marasmius</taxon>
    </lineage>
</organism>
<evidence type="ECO:0000313" key="10">
    <source>
        <dbReference type="Proteomes" id="UP001437256"/>
    </source>
</evidence>
<reference evidence="9 10" key="1">
    <citation type="submission" date="2024-05" db="EMBL/GenBank/DDBJ databases">
        <title>A draft genome resource for the thread blight pathogen Marasmius tenuissimus strain MS-2.</title>
        <authorList>
            <person name="Yulfo-Soto G.E."/>
            <person name="Baruah I.K."/>
            <person name="Amoako-Attah I."/>
            <person name="Bukari Y."/>
            <person name="Meinhardt L.W."/>
            <person name="Bailey B.A."/>
            <person name="Cohen S.P."/>
        </authorList>
    </citation>
    <scope>NUCLEOTIDE SEQUENCE [LARGE SCALE GENOMIC DNA]</scope>
    <source>
        <strain evidence="9 10">MS-2</strain>
    </source>
</reference>
<dbReference type="InterPro" id="IPR001128">
    <property type="entry name" value="Cyt_P450"/>
</dbReference>
<proteinExistence type="inferred from homology"/>
<keyword evidence="4" id="KW-0349">Heme</keyword>
<evidence type="ECO:0000256" key="4">
    <source>
        <dbReference type="ARBA" id="ARBA00022617"/>
    </source>
</evidence>
<evidence type="ECO:0000256" key="8">
    <source>
        <dbReference type="ARBA" id="ARBA00023033"/>
    </source>
</evidence>
<gene>
    <name evidence="9" type="ORF">AAF712_008116</name>
</gene>
<comment type="caution">
    <text evidence="9">The sequence shown here is derived from an EMBL/GenBank/DDBJ whole genome shotgun (WGS) entry which is preliminary data.</text>
</comment>
<dbReference type="SUPFAM" id="SSF48264">
    <property type="entry name" value="Cytochrome P450"/>
    <property type="match status" value="1"/>
</dbReference>